<protein>
    <submittedName>
        <fullName evidence="2">Uncharacterized protein</fullName>
    </submittedName>
</protein>
<reference evidence="2" key="1">
    <citation type="submission" date="2023-11" db="EMBL/GenBank/DDBJ databases">
        <title>Genome assemblies of two species of porcelain crab, Petrolisthes cinctipes and Petrolisthes manimaculis (Anomura: Porcellanidae).</title>
        <authorList>
            <person name="Angst P."/>
        </authorList>
    </citation>
    <scope>NUCLEOTIDE SEQUENCE</scope>
    <source>
        <strain evidence="2">PB745_02</strain>
        <tissue evidence="2">Gill</tissue>
    </source>
</reference>
<proteinExistence type="predicted"/>
<feature type="region of interest" description="Disordered" evidence="1">
    <location>
        <begin position="1"/>
        <end position="42"/>
    </location>
</feature>
<organism evidence="2 3">
    <name type="scientific">Petrolisthes manimaculis</name>
    <dbReference type="NCBI Taxonomy" id="1843537"/>
    <lineage>
        <taxon>Eukaryota</taxon>
        <taxon>Metazoa</taxon>
        <taxon>Ecdysozoa</taxon>
        <taxon>Arthropoda</taxon>
        <taxon>Crustacea</taxon>
        <taxon>Multicrustacea</taxon>
        <taxon>Malacostraca</taxon>
        <taxon>Eumalacostraca</taxon>
        <taxon>Eucarida</taxon>
        <taxon>Decapoda</taxon>
        <taxon>Pleocyemata</taxon>
        <taxon>Anomura</taxon>
        <taxon>Galatheoidea</taxon>
        <taxon>Porcellanidae</taxon>
        <taxon>Petrolisthes</taxon>
    </lineage>
</organism>
<sequence length="125" mass="14165">MGRTYRSGGTTDKQKIGAQGLRWKVGDKRGKGGTLRVGGDQGGEKMEVCCDGGRVVEVEERKESVEERKESVEERKKVWRKGRKCGGNDEYVEERNSVWRKGRVCGGKEESVEERKGVWRKGREC</sequence>
<gene>
    <name evidence="2" type="ORF">Pmani_021840</name>
</gene>
<keyword evidence="3" id="KW-1185">Reference proteome</keyword>
<evidence type="ECO:0000256" key="1">
    <source>
        <dbReference type="SAM" id="MobiDB-lite"/>
    </source>
</evidence>
<dbReference type="Proteomes" id="UP001292094">
    <property type="component" value="Unassembled WGS sequence"/>
</dbReference>
<evidence type="ECO:0000313" key="3">
    <source>
        <dbReference type="Proteomes" id="UP001292094"/>
    </source>
</evidence>
<name>A0AAE1PF05_9EUCA</name>
<dbReference type="AlphaFoldDB" id="A0AAE1PF05"/>
<accession>A0AAE1PF05</accession>
<dbReference type="EMBL" id="JAWZYT010002150">
    <property type="protein sequence ID" value="KAK4306326.1"/>
    <property type="molecule type" value="Genomic_DNA"/>
</dbReference>
<feature type="compositionally biased region" description="Gly residues" evidence="1">
    <location>
        <begin position="32"/>
        <end position="41"/>
    </location>
</feature>
<evidence type="ECO:0000313" key="2">
    <source>
        <dbReference type="EMBL" id="KAK4306326.1"/>
    </source>
</evidence>
<comment type="caution">
    <text evidence="2">The sequence shown here is derived from an EMBL/GenBank/DDBJ whole genome shotgun (WGS) entry which is preliminary data.</text>
</comment>